<dbReference type="NCBIfam" id="NF047703">
    <property type="entry name" value="slr1658_superfam"/>
    <property type="match status" value="1"/>
</dbReference>
<keyword evidence="1" id="KW-0067">ATP-binding</keyword>
<dbReference type="Proteomes" id="UP000654482">
    <property type="component" value="Unassembled WGS sequence"/>
</dbReference>
<evidence type="ECO:0000313" key="1">
    <source>
        <dbReference type="EMBL" id="MBE9118863.1"/>
    </source>
</evidence>
<dbReference type="InterPro" id="IPR058084">
    <property type="entry name" value="Slr1658-like"/>
</dbReference>
<accession>A0A8J7E1Y4</accession>
<proteinExistence type="predicted"/>
<dbReference type="GO" id="GO:0005524">
    <property type="term" value="F:ATP binding"/>
    <property type="evidence" value="ECO:0007669"/>
    <property type="project" value="UniProtKB-KW"/>
</dbReference>
<dbReference type="RefSeq" id="WP_194031958.1">
    <property type="nucleotide sequence ID" value="NZ_JADEWZ010000064.1"/>
</dbReference>
<keyword evidence="1" id="KW-0547">Nucleotide-binding</keyword>
<sequence>MTEFQVFGDFQEKLQGHSHEFLILGISDNSITTQKQWQKNGLSADFVAAYLATFLPLKQEELENKKLRKRIQESVNYIANELLENAMKFNDRKFPHPIKFELHLLKDENLKIFMKTKNNISYETLEHFRTFIKDFISSDPDEFYLRQLERTDDEYTSGLGFISIKNDYFAKLGWKFEKIEQEPLAIAATTMVQLEYGSYGSSNL</sequence>
<name>A0A8J7E1Y4_9CYAN</name>
<gene>
    <name evidence="1" type="ORF">IQ249_23520</name>
</gene>
<dbReference type="AlphaFoldDB" id="A0A8J7E1Y4"/>
<comment type="caution">
    <text evidence="1">The sequence shown here is derived from an EMBL/GenBank/DDBJ whole genome shotgun (WGS) entry which is preliminary data.</text>
</comment>
<keyword evidence="2" id="KW-1185">Reference proteome</keyword>
<dbReference type="InterPro" id="IPR046239">
    <property type="entry name" value="DUF6272"/>
</dbReference>
<dbReference type="Pfam" id="PF19788">
    <property type="entry name" value="DUF6272"/>
    <property type="match status" value="1"/>
</dbReference>
<evidence type="ECO:0000313" key="2">
    <source>
        <dbReference type="Proteomes" id="UP000654482"/>
    </source>
</evidence>
<reference evidence="1" key="1">
    <citation type="submission" date="2020-10" db="EMBL/GenBank/DDBJ databases">
        <authorList>
            <person name="Castelo-Branco R."/>
            <person name="Eusebio N."/>
            <person name="Adriana R."/>
            <person name="Vieira A."/>
            <person name="Brugerolle De Fraissinette N."/>
            <person name="Rezende De Castro R."/>
            <person name="Schneider M.P."/>
            <person name="Vasconcelos V."/>
            <person name="Leao P.N."/>
        </authorList>
    </citation>
    <scope>NUCLEOTIDE SEQUENCE</scope>
    <source>
        <strain evidence="1">LEGE 07157</strain>
    </source>
</reference>
<dbReference type="EMBL" id="JADEWZ010000064">
    <property type="protein sequence ID" value="MBE9118863.1"/>
    <property type="molecule type" value="Genomic_DNA"/>
</dbReference>
<protein>
    <submittedName>
        <fullName evidence="1">ATP-binding protein</fullName>
    </submittedName>
</protein>
<organism evidence="1 2">
    <name type="scientific">Lusitaniella coriacea LEGE 07157</name>
    <dbReference type="NCBI Taxonomy" id="945747"/>
    <lineage>
        <taxon>Bacteria</taxon>
        <taxon>Bacillati</taxon>
        <taxon>Cyanobacteriota</taxon>
        <taxon>Cyanophyceae</taxon>
        <taxon>Spirulinales</taxon>
        <taxon>Lusitaniellaceae</taxon>
        <taxon>Lusitaniella</taxon>
    </lineage>
</organism>